<keyword evidence="2" id="KW-0456">Lyase</keyword>
<dbReference type="GO" id="GO:0009025">
    <property type="term" value="F:tagatose-bisphosphate aldolase activity"/>
    <property type="evidence" value="ECO:0007669"/>
    <property type="project" value="UniProtKB-EC"/>
</dbReference>
<organism evidence="2 3">
    <name type="scientific">Gynuella sunshinyii YC6258</name>
    <dbReference type="NCBI Taxonomy" id="1445510"/>
    <lineage>
        <taxon>Bacteria</taxon>
        <taxon>Pseudomonadati</taxon>
        <taxon>Pseudomonadota</taxon>
        <taxon>Gammaproteobacteria</taxon>
        <taxon>Oceanospirillales</taxon>
        <taxon>Saccharospirillaceae</taxon>
        <taxon>Gynuella</taxon>
    </lineage>
</organism>
<gene>
    <name evidence="2" type="ORF">YC6258_02652</name>
</gene>
<dbReference type="Pfam" id="PF13302">
    <property type="entry name" value="Acetyltransf_3"/>
    <property type="match status" value="1"/>
</dbReference>
<dbReference type="KEGG" id="gsn:YC6258_02652"/>
<keyword evidence="3" id="KW-1185">Reference proteome</keyword>
<name>A0A0C5V5H8_9GAMM</name>
<reference evidence="2 3" key="1">
    <citation type="submission" date="2014-01" db="EMBL/GenBank/DDBJ databases">
        <title>Full genme sequencing of cellulolytic bacterium Gynuella sunshinyii YC6258T gen. nov., sp. nov.</title>
        <authorList>
            <person name="Khan H."/>
            <person name="Chung E.J."/>
            <person name="Chung Y.R."/>
        </authorList>
    </citation>
    <scope>NUCLEOTIDE SEQUENCE [LARGE SCALE GENOMIC DNA]</scope>
    <source>
        <strain evidence="2 3">YC6258</strain>
    </source>
</reference>
<dbReference type="AlphaFoldDB" id="A0A0C5V5H8"/>
<sequence>MFQFKKFPLLTDGELKLEIDDYLSGHRAMDRVPAYKFKIIRCRDLTWVGDIDVRIGNTRHLILYGGHIGYSVHESYQGHSYAAKACNIIKDVALAHGMTELWITCNPENTASRKTCEKLGAVFVNIVDVPAGTELFNRGDYRKCRYLWALTDAPRPG</sequence>
<dbReference type="InterPro" id="IPR016181">
    <property type="entry name" value="Acyl_CoA_acyltransferase"/>
</dbReference>
<feature type="domain" description="N-acetyltransferase" evidence="1">
    <location>
        <begin position="1"/>
        <end position="153"/>
    </location>
</feature>
<protein>
    <submittedName>
        <fullName evidence="2">Putative acetyltransferase</fullName>
        <ecNumber evidence="2">4.1.2.40</ecNumber>
    </submittedName>
</protein>
<dbReference type="PANTHER" id="PTHR39173:SF1">
    <property type="entry name" value="ACETYLTRANSFERASE"/>
    <property type="match status" value="1"/>
</dbReference>
<dbReference type="PROSITE" id="PS51186">
    <property type="entry name" value="GNAT"/>
    <property type="match status" value="1"/>
</dbReference>
<evidence type="ECO:0000313" key="2">
    <source>
        <dbReference type="EMBL" id="AJQ94690.1"/>
    </source>
</evidence>
<dbReference type="RefSeq" id="WP_044617178.1">
    <property type="nucleotide sequence ID" value="NZ_CP007142.1"/>
</dbReference>
<dbReference type="HOGENOM" id="CLU_113231_4_0_6"/>
<dbReference type="STRING" id="1445510.YC6258_02652"/>
<dbReference type="PANTHER" id="PTHR39173">
    <property type="entry name" value="ACETYLTRANSFERASE"/>
    <property type="match status" value="1"/>
</dbReference>
<dbReference type="GO" id="GO:0016747">
    <property type="term" value="F:acyltransferase activity, transferring groups other than amino-acyl groups"/>
    <property type="evidence" value="ECO:0007669"/>
    <property type="project" value="InterPro"/>
</dbReference>
<evidence type="ECO:0000259" key="1">
    <source>
        <dbReference type="PROSITE" id="PS51186"/>
    </source>
</evidence>
<dbReference type="InterPro" id="IPR000182">
    <property type="entry name" value="GNAT_dom"/>
</dbReference>
<dbReference type="EC" id="4.1.2.40" evidence="2"/>
<accession>A0A0C5V5H8</accession>
<dbReference type="Proteomes" id="UP000032266">
    <property type="component" value="Chromosome"/>
</dbReference>
<dbReference type="EMBL" id="CP007142">
    <property type="protein sequence ID" value="AJQ94690.1"/>
    <property type="molecule type" value="Genomic_DNA"/>
</dbReference>
<keyword evidence="2" id="KW-0808">Transferase</keyword>
<dbReference type="SUPFAM" id="SSF55729">
    <property type="entry name" value="Acyl-CoA N-acyltransferases (Nat)"/>
    <property type="match status" value="1"/>
</dbReference>
<dbReference type="Gene3D" id="3.40.630.30">
    <property type="match status" value="1"/>
</dbReference>
<evidence type="ECO:0000313" key="3">
    <source>
        <dbReference type="Proteomes" id="UP000032266"/>
    </source>
</evidence>
<proteinExistence type="predicted"/>
<dbReference type="OrthoDB" id="9804153at2"/>